<dbReference type="InterPro" id="IPR046341">
    <property type="entry name" value="SET_dom_sf"/>
</dbReference>
<dbReference type="PROSITE" id="PS51543">
    <property type="entry name" value="FYRC"/>
    <property type="match status" value="1"/>
</dbReference>
<dbReference type="PROSITE" id="PS51542">
    <property type="entry name" value="FYRN"/>
    <property type="match status" value="1"/>
</dbReference>
<dbReference type="Gene3D" id="3.30.40.10">
    <property type="entry name" value="Zinc/RING finger domain, C3HC4 (zinc finger)"/>
    <property type="match status" value="1"/>
</dbReference>
<keyword evidence="4" id="KW-0808">Transferase</keyword>
<dbReference type="Pfam" id="PF00856">
    <property type="entry name" value="SET"/>
    <property type="match status" value="1"/>
</dbReference>
<gene>
    <name evidence="19" type="ORF">EVEC_LOCUS3405</name>
</gene>
<dbReference type="SMART" id="SM00249">
    <property type="entry name" value="PHD"/>
    <property type="match status" value="1"/>
</dbReference>
<reference evidence="21" key="1">
    <citation type="submission" date="2017-02" db="UniProtKB">
        <authorList>
            <consortium name="WormBaseParasite"/>
        </authorList>
    </citation>
    <scope>IDENTIFICATION</scope>
</reference>
<dbReference type="SMART" id="SM00508">
    <property type="entry name" value="PostSET"/>
    <property type="match status" value="1"/>
</dbReference>
<evidence type="ECO:0000256" key="13">
    <source>
        <dbReference type="ARBA" id="ARBA00023242"/>
    </source>
</evidence>
<keyword evidence="7" id="KW-0677">Repeat</keyword>
<dbReference type="InterPro" id="IPR011011">
    <property type="entry name" value="Znf_FYVE_PHD"/>
</dbReference>
<dbReference type="Proteomes" id="UP000274131">
    <property type="component" value="Unassembled WGS sequence"/>
</dbReference>
<evidence type="ECO:0000256" key="10">
    <source>
        <dbReference type="ARBA" id="ARBA00022853"/>
    </source>
</evidence>
<evidence type="ECO:0000313" key="21">
    <source>
        <dbReference type="WBParaSite" id="EVEC_0000369701-mRNA-1"/>
    </source>
</evidence>
<evidence type="ECO:0000259" key="16">
    <source>
        <dbReference type="PROSITE" id="PS50280"/>
    </source>
</evidence>
<name>A0A0N4V177_ENTVE</name>
<dbReference type="GO" id="GO:0044666">
    <property type="term" value="C:MLL3/4 complex"/>
    <property type="evidence" value="ECO:0007669"/>
    <property type="project" value="TreeGrafter"/>
</dbReference>
<keyword evidence="20" id="KW-1185">Reference proteome</keyword>
<dbReference type="PROSITE" id="PS51805">
    <property type="entry name" value="EPHD"/>
    <property type="match status" value="1"/>
</dbReference>
<dbReference type="InterPro" id="IPR003616">
    <property type="entry name" value="Post-SET_dom"/>
</dbReference>
<dbReference type="Gene3D" id="3.30.160.360">
    <property type="match status" value="1"/>
</dbReference>
<dbReference type="InterPro" id="IPR036910">
    <property type="entry name" value="HMG_box_dom_sf"/>
</dbReference>
<dbReference type="InterPro" id="IPR001214">
    <property type="entry name" value="SET_dom"/>
</dbReference>
<dbReference type="GO" id="GO:0008270">
    <property type="term" value="F:zinc ion binding"/>
    <property type="evidence" value="ECO:0007669"/>
    <property type="project" value="UniProtKB-KW"/>
</dbReference>
<feature type="compositionally biased region" description="Basic and acidic residues" evidence="15">
    <location>
        <begin position="388"/>
        <end position="397"/>
    </location>
</feature>
<keyword evidence="10" id="KW-0156">Chromatin regulator</keyword>
<dbReference type="WBParaSite" id="EVEC_0000369701-mRNA-1">
    <property type="protein sequence ID" value="EVEC_0000369701-mRNA-1"/>
    <property type="gene ID" value="EVEC_0000369701"/>
</dbReference>
<dbReference type="SMART" id="SM00541">
    <property type="entry name" value="FYRN"/>
    <property type="match status" value="1"/>
</dbReference>
<dbReference type="InterPro" id="IPR034732">
    <property type="entry name" value="EPHD"/>
</dbReference>
<feature type="compositionally biased region" description="Low complexity" evidence="15">
    <location>
        <begin position="358"/>
        <end position="369"/>
    </location>
</feature>
<dbReference type="Pfam" id="PF05964">
    <property type="entry name" value="FYRN"/>
    <property type="match status" value="1"/>
</dbReference>
<feature type="domain" description="PHD-type" evidence="18">
    <location>
        <begin position="920"/>
        <end position="1028"/>
    </location>
</feature>
<evidence type="ECO:0000313" key="19">
    <source>
        <dbReference type="EMBL" id="VDD88262.1"/>
    </source>
</evidence>
<evidence type="ECO:0000256" key="8">
    <source>
        <dbReference type="ARBA" id="ARBA00022771"/>
    </source>
</evidence>
<evidence type="ECO:0000256" key="9">
    <source>
        <dbReference type="ARBA" id="ARBA00022833"/>
    </source>
</evidence>
<keyword evidence="9" id="KW-0862">Zinc</keyword>
<dbReference type="SUPFAM" id="SSF82199">
    <property type="entry name" value="SET domain"/>
    <property type="match status" value="1"/>
</dbReference>
<dbReference type="GO" id="GO:0042800">
    <property type="term" value="F:histone H3K4 methyltransferase activity"/>
    <property type="evidence" value="ECO:0007669"/>
    <property type="project" value="TreeGrafter"/>
</dbReference>
<dbReference type="SMART" id="SM00317">
    <property type="entry name" value="SET"/>
    <property type="match status" value="1"/>
</dbReference>
<keyword evidence="8" id="KW-0863">Zinc-finger</keyword>
<dbReference type="PANTHER" id="PTHR45888">
    <property type="entry name" value="HL01030P-RELATED"/>
    <property type="match status" value="1"/>
</dbReference>
<dbReference type="GO" id="GO:0005700">
    <property type="term" value="C:polytene chromosome"/>
    <property type="evidence" value="ECO:0007669"/>
    <property type="project" value="UniProtKB-ARBA"/>
</dbReference>
<dbReference type="InterPro" id="IPR001965">
    <property type="entry name" value="Znf_PHD"/>
</dbReference>
<evidence type="ECO:0000256" key="15">
    <source>
        <dbReference type="SAM" id="MobiDB-lite"/>
    </source>
</evidence>
<feature type="coiled-coil region" evidence="14">
    <location>
        <begin position="186"/>
        <end position="213"/>
    </location>
</feature>
<proteinExistence type="predicted"/>
<dbReference type="EMBL" id="UXUI01007587">
    <property type="protein sequence ID" value="VDD88262.1"/>
    <property type="molecule type" value="Genomic_DNA"/>
</dbReference>
<dbReference type="GO" id="GO:0032259">
    <property type="term" value="P:methylation"/>
    <property type="evidence" value="ECO:0007669"/>
    <property type="project" value="UniProtKB-KW"/>
</dbReference>
<dbReference type="SMART" id="SM00542">
    <property type="entry name" value="FYRC"/>
    <property type="match status" value="1"/>
</dbReference>
<evidence type="ECO:0000256" key="6">
    <source>
        <dbReference type="ARBA" id="ARBA00022723"/>
    </source>
</evidence>
<keyword evidence="13" id="KW-0539">Nucleus</keyword>
<dbReference type="Gene3D" id="2.170.270.10">
    <property type="entry name" value="SET domain"/>
    <property type="match status" value="1"/>
</dbReference>
<dbReference type="InterPro" id="IPR003889">
    <property type="entry name" value="FYrich_C"/>
</dbReference>
<evidence type="ECO:0000256" key="2">
    <source>
        <dbReference type="ARBA" id="ARBA00022553"/>
    </source>
</evidence>
<keyword evidence="12" id="KW-0804">Transcription</keyword>
<dbReference type="GO" id="GO:0045944">
    <property type="term" value="P:positive regulation of transcription by RNA polymerase II"/>
    <property type="evidence" value="ECO:0007669"/>
    <property type="project" value="TreeGrafter"/>
</dbReference>
<feature type="region of interest" description="Disordered" evidence="15">
    <location>
        <begin position="450"/>
        <end position="495"/>
    </location>
</feature>
<sequence length="1471" mass="165656">MNTNISQSGSRSNSQMDDCVERVNQATERWEEDEPLGDRATKAAVLYANINHPELKQDHPLWNDRVKHIHRIWRLLDANIRQEYVNKARENRANRARPKKKVPSNAVRSGSNGDTGPSSSRPTGYYYSGQEGDANAGPPLAPCSAAPQNLQPSVVHLSKEVFDNYNMLQRRSNELKKYQQAIETDLLRMRKQKKNLIAKRRQLNKNNQQVDAHGERIEVDLNENDKKSLQTLASTIVIRQKDLESCKRDIKQHSSNIRDFEMQHNIPHNMYIQNEQLVQGSEMHMNIIRTPVGQHPAQISTSVTQDGLRPPPPYASVPPANGGYLVRPPFPHYQNVNVTMQQPQYMNVKMENGQQLTSPNFSPQPNSNSTGSGDWQVRSRGSNKKRKRDDDSSECSRPRVLGGVSESSLTTPEEKELFDVLHNIISQVVIMVEGAEGCRKTGMLKKLLESQPGSGAAVQKSPHRGPESQDGSVGDLTIRNLEAPKPKKKRTQVKKMSVGANNEYELLLTRINAQLRLCSPLPRSALEPLPRNDRSSFTTLGVSDLPDRKDKMPIVGEKIGAMKLVFMDDYYASIFKCPFKKEDVYTLMSDFCKDINTKALMNYDSQNYAWREEYDIDSHGTRMESLLAPQRSRSPRLRGVARIPDAVAPISPHRSAFFKKLEMDHEECSVNLIIEGVDSSVCFDQLMALLNVKNKPEFQLDTPPRTPELSQSSTVENIKSEPEENLFTCRYCGALTKEAAIKRSSGQLGITPNNENDEEVAFCSLLCYFNFAANAKVALSNDDLTKAEKYVDGETLARLRQISAEHFAKCLHLGKVKPESANSSHASNEASTSVIDSRFAATEAEKNQLEVVYVRDLASLNENTPQKTTEKKWKSVLWMQCDASLVESFERLTNQVLQKQLVAQLHAMDRPSGTVYPDDTRRCELCAGLGDGEVDVCGRLINVDANVWVHVNCAIWSQEVYESSSGALKNVEEALRRASVVNCVLCGGPGASVRCYKLNCETHFHLPCAKKTKGRFMKDKTFFCENHDDVRTEMALERLGAFRRLYVEREENQVIAKLFQHCDSEKLVLRVGSLLFHNLGQLLPDQLKKFHNADFIFPVGYTVTRFFWSPVNACKKIRYKCSIRENKDSNAVFVVSYETGGKLSECKYEGPNASAPWDPILKSAETARDKTGLMLRLFPSHASGETLFGLNESGISKMIESLPGVDQLATYTFKHGGSPLMDLPLAVNPSGCARCEPRFRTLIKNKNKPLHRSPTAMARRLATDTETTRESRTRGARASLLESNAQPSWFSGIPTDYVASPYSRFEPGQLQNSTIYSQYQKMKKEWKNNVYLARSRIQGLGLYASKNIEMNSMIIEYKGELIRSEVSEMREKKYEAQNRGVYMFRIDEERVIDATMAGGPARYINHSCDPNCSTCLVTSGTTADDKKIIIIANRPISAGEELTYDYQFELEDDDVKIPCLCGAPNCRKWMN</sequence>
<evidence type="ECO:0000256" key="14">
    <source>
        <dbReference type="SAM" id="Coils"/>
    </source>
</evidence>
<dbReference type="SUPFAM" id="SSF57903">
    <property type="entry name" value="FYVE/PHD zinc finger"/>
    <property type="match status" value="1"/>
</dbReference>
<dbReference type="GO" id="GO:0003713">
    <property type="term" value="F:transcription coactivator activity"/>
    <property type="evidence" value="ECO:0007669"/>
    <property type="project" value="TreeGrafter"/>
</dbReference>
<keyword evidence="6" id="KW-0479">Metal-binding</keyword>
<feature type="domain" description="Post-SET" evidence="17">
    <location>
        <begin position="1455"/>
        <end position="1471"/>
    </location>
</feature>
<dbReference type="Gene3D" id="1.10.30.10">
    <property type="entry name" value="High mobility group box domain"/>
    <property type="match status" value="1"/>
</dbReference>
<dbReference type="PROSITE" id="PS50868">
    <property type="entry name" value="POST_SET"/>
    <property type="match status" value="1"/>
</dbReference>
<dbReference type="InterPro" id="IPR013083">
    <property type="entry name" value="Znf_RING/FYVE/PHD"/>
</dbReference>
<dbReference type="Pfam" id="PF13771">
    <property type="entry name" value="zf-HC5HC2H"/>
    <property type="match status" value="1"/>
</dbReference>
<evidence type="ECO:0000256" key="7">
    <source>
        <dbReference type="ARBA" id="ARBA00022737"/>
    </source>
</evidence>
<feature type="region of interest" description="Disordered" evidence="15">
    <location>
        <begin position="354"/>
        <end position="411"/>
    </location>
</feature>
<feature type="compositionally biased region" description="Polar residues" evidence="15">
    <location>
        <begin position="106"/>
        <end position="122"/>
    </location>
</feature>
<organism evidence="21">
    <name type="scientific">Enterobius vermicularis</name>
    <name type="common">Human pinworm</name>
    <dbReference type="NCBI Taxonomy" id="51028"/>
    <lineage>
        <taxon>Eukaryota</taxon>
        <taxon>Metazoa</taxon>
        <taxon>Ecdysozoa</taxon>
        <taxon>Nematoda</taxon>
        <taxon>Chromadorea</taxon>
        <taxon>Rhabditida</taxon>
        <taxon>Spirurina</taxon>
        <taxon>Oxyuridomorpha</taxon>
        <taxon>Oxyuroidea</taxon>
        <taxon>Oxyuridae</taxon>
        <taxon>Enterobius</taxon>
    </lineage>
</organism>
<reference evidence="19 20" key="2">
    <citation type="submission" date="2018-10" db="EMBL/GenBank/DDBJ databases">
        <authorList>
            <consortium name="Pathogen Informatics"/>
        </authorList>
    </citation>
    <scope>NUCLEOTIDE SEQUENCE [LARGE SCALE GENOMIC DNA]</scope>
</reference>
<dbReference type="SUPFAM" id="SSF47095">
    <property type="entry name" value="HMG-box"/>
    <property type="match status" value="1"/>
</dbReference>
<evidence type="ECO:0000259" key="18">
    <source>
        <dbReference type="PROSITE" id="PS51805"/>
    </source>
</evidence>
<keyword evidence="14" id="KW-0175">Coiled coil</keyword>
<evidence type="ECO:0000313" key="20">
    <source>
        <dbReference type="Proteomes" id="UP000274131"/>
    </source>
</evidence>
<keyword evidence="2" id="KW-0597">Phosphoprotein</keyword>
<dbReference type="OrthoDB" id="308383at2759"/>
<dbReference type="FunFam" id="3.30.40.10:FF:000002">
    <property type="entry name" value="Histone-lysine N-methyltransferase"/>
    <property type="match status" value="1"/>
</dbReference>
<protein>
    <submittedName>
        <fullName evidence="21">Histone-lysine N-methyltransferase</fullName>
    </submittedName>
</protein>
<dbReference type="InterPro" id="IPR003888">
    <property type="entry name" value="FYrich_N"/>
</dbReference>
<dbReference type="Pfam" id="PF05965">
    <property type="entry name" value="FYRC"/>
    <property type="match status" value="1"/>
</dbReference>
<evidence type="ECO:0000256" key="12">
    <source>
        <dbReference type="ARBA" id="ARBA00023163"/>
    </source>
</evidence>
<keyword evidence="3" id="KW-0489">Methyltransferase</keyword>
<dbReference type="STRING" id="51028.A0A0N4V177"/>
<comment type="subcellular location">
    <subcellularLocation>
        <location evidence="1">Nucleus</location>
    </subcellularLocation>
</comment>
<evidence type="ECO:0000256" key="5">
    <source>
        <dbReference type="ARBA" id="ARBA00022691"/>
    </source>
</evidence>
<evidence type="ECO:0000256" key="4">
    <source>
        <dbReference type="ARBA" id="ARBA00022679"/>
    </source>
</evidence>
<evidence type="ECO:0000256" key="1">
    <source>
        <dbReference type="ARBA" id="ARBA00004123"/>
    </source>
</evidence>
<keyword evidence="11" id="KW-0805">Transcription regulation</keyword>
<dbReference type="PROSITE" id="PS50280">
    <property type="entry name" value="SET"/>
    <property type="match status" value="1"/>
</dbReference>
<feature type="domain" description="SET" evidence="16">
    <location>
        <begin position="1328"/>
        <end position="1447"/>
    </location>
</feature>
<accession>A0A0N4V177</accession>
<feature type="region of interest" description="Disordered" evidence="15">
    <location>
        <begin position="88"/>
        <end position="145"/>
    </location>
</feature>
<evidence type="ECO:0000259" key="17">
    <source>
        <dbReference type="PROSITE" id="PS50868"/>
    </source>
</evidence>
<dbReference type="PANTHER" id="PTHR45888:SF6">
    <property type="entry name" value="HL01030P-RELATED"/>
    <property type="match status" value="1"/>
</dbReference>
<keyword evidence="5" id="KW-0949">S-adenosyl-L-methionine</keyword>
<evidence type="ECO:0000256" key="3">
    <source>
        <dbReference type="ARBA" id="ARBA00022603"/>
    </source>
</evidence>
<evidence type="ECO:0000256" key="11">
    <source>
        <dbReference type="ARBA" id="ARBA00023015"/>
    </source>
</evidence>
<dbReference type="CDD" id="cd19171">
    <property type="entry name" value="SET_KMT2C_2D"/>
    <property type="match status" value="1"/>
</dbReference>